<dbReference type="GO" id="GO:0010227">
    <property type="term" value="P:floral organ abscission"/>
    <property type="evidence" value="ECO:0007669"/>
    <property type="project" value="InterPro"/>
</dbReference>
<gene>
    <name evidence="6" type="ORF">PRUPE_1G303500</name>
</gene>
<dbReference type="EMBL" id="CM007651">
    <property type="protein sequence ID" value="ONI31275.1"/>
    <property type="molecule type" value="Genomic_DNA"/>
</dbReference>
<organism evidence="6 7">
    <name type="scientific">Prunus persica</name>
    <name type="common">Peach</name>
    <name type="synonym">Amygdalus persica</name>
    <dbReference type="NCBI Taxonomy" id="3760"/>
    <lineage>
        <taxon>Eukaryota</taxon>
        <taxon>Viridiplantae</taxon>
        <taxon>Streptophyta</taxon>
        <taxon>Embryophyta</taxon>
        <taxon>Tracheophyta</taxon>
        <taxon>Spermatophyta</taxon>
        <taxon>Magnoliopsida</taxon>
        <taxon>eudicotyledons</taxon>
        <taxon>Gunneridae</taxon>
        <taxon>Pentapetalae</taxon>
        <taxon>rosids</taxon>
        <taxon>fabids</taxon>
        <taxon>Rosales</taxon>
        <taxon>Rosaceae</taxon>
        <taxon>Amygdaloideae</taxon>
        <taxon>Amygdaleae</taxon>
        <taxon>Prunus</taxon>
    </lineage>
</organism>
<evidence type="ECO:0000313" key="6">
    <source>
        <dbReference type="EMBL" id="ONI31275.1"/>
    </source>
</evidence>
<reference evidence="6 7" key="1">
    <citation type="journal article" date="2013" name="Nat. Genet.">
        <title>The high-quality draft genome of peach (Prunus persica) identifies unique patterns of genetic diversity, domestication and genome evolution.</title>
        <authorList>
            <consortium name="International Peach Genome Initiative"/>
            <person name="Verde I."/>
            <person name="Abbott A.G."/>
            <person name="Scalabrin S."/>
            <person name="Jung S."/>
            <person name="Shu S."/>
            <person name="Marroni F."/>
            <person name="Zhebentyayeva T."/>
            <person name="Dettori M.T."/>
            <person name="Grimwood J."/>
            <person name="Cattonaro F."/>
            <person name="Zuccolo A."/>
            <person name="Rossini L."/>
            <person name="Jenkins J."/>
            <person name="Vendramin E."/>
            <person name="Meisel L.A."/>
            <person name="Decroocq V."/>
            <person name="Sosinski B."/>
            <person name="Prochnik S."/>
            <person name="Mitros T."/>
            <person name="Policriti A."/>
            <person name="Cipriani G."/>
            <person name="Dondini L."/>
            <person name="Ficklin S."/>
            <person name="Goodstein D.M."/>
            <person name="Xuan P."/>
            <person name="Del Fabbro C."/>
            <person name="Aramini V."/>
            <person name="Copetti D."/>
            <person name="Gonzalez S."/>
            <person name="Horner D.S."/>
            <person name="Falchi R."/>
            <person name="Lucas S."/>
            <person name="Mica E."/>
            <person name="Maldonado J."/>
            <person name="Lazzari B."/>
            <person name="Bielenberg D."/>
            <person name="Pirona R."/>
            <person name="Miculan M."/>
            <person name="Barakat A."/>
            <person name="Testolin R."/>
            <person name="Stella A."/>
            <person name="Tartarini S."/>
            <person name="Tonutti P."/>
            <person name="Arus P."/>
            <person name="Orellana A."/>
            <person name="Wells C."/>
            <person name="Main D."/>
            <person name="Vizzotto G."/>
            <person name="Silva H."/>
            <person name="Salamini F."/>
            <person name="Schmutz J."/>
            <person name="Morgante M."/>
            <person name="Rokhsar D.S."/>
        </authorList>
    </citation>
    <scope>NUCLEOTIDE SEQUENCE [LARGE SCALE GENOMIC DNA]</scope>
    <source>
        <strain evidence="7">cv. Nemared</strain>
    </source>
</reference>
<dbReference type="PANTHER" id="PTHR33599">
    <property type="entry name" value="PROTEIN IDA-LIKE 5"/>
    <property type="match status" value="1"/>
</dbReference>
<evidence type="ECO:0000256" key="5">
    <source>
        <dbReference type="SAM" id="SignalP"/>
    </source>
</evidence>
<proteinExistence type="predicted"/>
<dbReference type="PROSITE" id="PS51257">
    <property type="entry name" value="PROKAR_LIPOPROTEIN"/>
    <property type="match status" value="1"/>
</dbReference>
<name>A0A251R864_PRUPE</name>
<feature type="signal peptide" evidence="5">
    <location>
        <begin position="1"/>
        <end position="34"/>
    </location>
</feature>
<feature type="region of interest" description="Disordered" evidence="4">
    <location>
        <begin position="80"/>
        <end position="102"/>
    </location>
</feature>
<evidence type="ECO:0000256" key="1">
    <source>
        <dbReference type="ARBA" id="ARBA00004239"/>
    </source>
</evidence>
<evidence type="ECO:0000313" key="7">
    <source>
        <dbReference type="Proteomes" id="UP000006882"/>
    </source>
</evidence>
<evidence type="ECO:0000256" key="4">
    <source>
        <dbReference type="SAM" id="MobiDB-lite"/>
    </source>
</evidence>
<comment type="subcellular location">
    <subcellularLocation>
        <location evidence="1">Secreted</location>
        <location evidence="1">Extracellular space</location>
    </subcellularLocation>
</comment>
<sequence length="102" mass="11101">MASSSPKSKHLSCSCKTTMFVVSLILLLIGSCSGARLGKTVILADHKVLLNLEHTKTLNPRTHRTGFQYRGQVFSFFPKGTPIPPSGPSKRHNSVVDSTPHD</sequence>
<evidence type="ECO:0000256" key="2">
    <source>
        <dbReference type="ARBA" id="ARBA00022525"/>
    </source>
</evidence>
<dbReference type="Proteomes" id="UP000006882">
    <property type="component" value="Chromosome G1"/>
</dbReference>
<evidence type="ECO:0000256" key="3">
    <source>
        <dbReference type="ARBA" id="ARBA00022729"/>
    </source>
</evidence>
<keyword evidence="3 5" id="KW-0732">Signal</keyword>
<dbReference type="InterPro" id="IPR039639">
    <property type="entry name" value="IDA-like"/>
</dbReference>
<protein>
    <submittedName>
        <fullName evidence="6">Uncharacterized protein</fullName>
    </submittedName>
</protein>
<dbReference type="PANTHER" id="PTHR33599:SF20">
    <property type="entry name" value="PROTEIN IDA"/>
    <property type="match status" value="1"/>
</dbReference>
<keyword evidence="2" id="KW-0964">Secreted</keyword>
<keyword evidence="7" id="KW-1185">Reference proteome</keyword>
<dbReference type="Gramene" id="ONI31275">
    <property type="protein sequence ID" value="ONI31275"/>
    <property type="gene ID" value="PRUPE_1G303500"/>
</dbReference>
<dbReference type="AlphaFoldDB" id="A0A251R864"/>
<accession>A0A251R864</accession>
<feature type="chain" id="PRO_5013010192" evidence="5">
    <location>
        <begin position="35"/>
        <end position="102"/>
    </location>
</feature>
<dbReference type="GO" id="GO:0005576">
    <property type="term" value="C:extracellular region"/>
    <property type="evidence" value="ECO:0007669"/>
    <property type="project" value="UniProtKB-SubCell"/>
</dbReference>
<dbReference type="eggNOG" id="ENOG502S9CH">
    <property type="taxonomic scope" value="Eukaryota"/>
</dbReference>